<gene>
    <name evidence="2" type="ORF">BDV98DRAFT_264455</name>
</gene>
<keyword evidence="3" id="KW-1185">Reference proteome</keyword>
<organism evidence="2 3">
    <name type="scientific">Pterulicium gracile</name>
    <dbReference type="NCBI Taxonomy" id="1884261"/>
    <lineage>
        <taxon>Eukaryota</taxon>
        <taxon>Fungi</taxon>
        <taxon>Dikarya</taxon>
        <taxon>Basidiomycota</taxon>
        <taxon>Agaricomycotina</taxon>
        <taxon>Agaricomycetes</taxon>
        <taxon>Agaricomycetidae</taxon>
        <taxon>Agaricales</taxon>
        <taxon>Pleurotineae</taxon>
        <taxon>Pterulaceae</taxon>
        <taxon>Pterulicium</taxon>
    </lineage>
</organism>
<dbReference type="Proteomes" id="UP000305067">
    <property type="component" value="Unassembled WGS sequence"/>
</dbReference>
<dbReference type="AlphaFoldDB" id="A0A5C3Q8V4"/>
<evidence type="ECO:0000256" key="1">
    <source>
        <dbReference type="SAM" id="SignalP"/>
    </source>
</evidence>
<name>A0A5C3Q8V4_9AGAR</name>
<sequence length="87" mass="10038">MCLFSSLSPSCISLSVSLLLFCRVSRYHLCAFVIPDRIFMSLFSPMVCSVLPRSFQLPPLHFSLIPFRRCFLHVSCYLNLRCTPYIV</sequence>
<dbReference type="EMBL" id="ML178847">
    <property type="protein sequence ID" value="TFK97499.1"/>
    <property type="molecule type" value="Genomic_DNA"/>
</dbReference>
<evidence type="ECO:0000313" key="2">
    <source>
        <dbReference type="EMBL" id="TFK97499.1"/>
    </source>
</evidence>
<accession>A0A5C3Q8V4</accession>
<evidence type="ECO:0008006" key="4">
    <source>
        <dbReference type="Google" id="ProtNLM"/>
    </source>
</evidence>
<proteinExistence type="predicted"/>
<feature type="chain" id="PRO_5022790333" description="Secreted protein" evidence="1">
    <location>
        <begin position="27"/>
        <end position="87"/>
    </location>
</feature>
<keyword evidence="1" id="KW-0732">Signal</keyword>
<protein>
    <recommendedName>
        <fullName evidence="4">Secreted protein</fullName>
    </recommendedName>
</protein>
<evidence type="ECO:0000313" key="3">
    <source>
        <dbReference type="Proteomes" id="UP000305067"/>
    </source>
</evidence>
<reference evidence="2 3" key="1">
    <citation type="journal article" date="2019" name="Nat. Ecol. Evol.">
        <title>Megaphylogeny resolves global patterns of mushroom evolution.</title>
        <authorList>
            <person name="Varga T."/>
            <person name="Krizsan K."/>
            <person name="Foldi C."/>
            <person name="Dima B."/>
            <person name="Sanchez-Garcia M."/>
            <person name="Sanchez-Ramirez S."/>
            <person name="Szollosi G.J."/>
            <person name="Szarkandi J.G."/>
            <person name="Papp V."/>
            <person name="Albert L."/>
            <person name="Andreopoulos W."/>
            <person name="Angelini C."/>
            <person name="Antonin V."/>
            <person name="Barry K.W."/>
            <person name="Bougher N.L."/>
            <person name="Buchanan P."/>
            <person name="Buyck B."/>
            <person name="Bense V."/>
            <person name="Catcheside P."/>
            <person name="Chovatia M."/>
            <person name="Cooper J."/>
            <person name="Damon W."/>
            <person name="Desjardin D."/>
            <person name="Finy P."/>
            <person name="Geml J."/>
            <person name="Haridas S."/>
            <person name="Hughes K."/>
            <person name="Justo A."/>
            <person name="Karasinski D."/>
            <person name="Kautmanova I."/>
            <person name="Kiss B."/>
            <person name="Kocsube S."/>
            <person name="Kotiranta H."/>
            <person name="LaButti K.M."/>
            <person name="Lechner B.E."/>
            <person name="Liimatainen K."/>
            <person name="Lipzen A."/>
            <person name="Lukacs Z."/>
            <person name="Mihaltcheva S."/>
            <person name="Morgado L.N."/>
            <person name="Niskanen T."/>
            <person name="Noordeloos M.E."/>
            <person name="Ohm R.A."/>
            <person name="Ortiz-Santana B."/>
            <person name="Ovrebo C."/>
            <person name="Racz N."/>
            <person name="Riley R."/>
            <person name="Savchenko A."/>
            <person name="Shiryaev A."/>
            <person name="Soop K."/>
            <person name="Spirin V."/>
            <person name="Szebenyi C."/>
            <person name="Tomsovsky M."/>
            <person name="Tulloss R.E."/>
            <person name="Uehling J."/>
            <person name="Grigoriev I.V."/>
            <person name="Vagvolgyi C."/>
            <person name="Papp T."/>
            <person name="Martin F.M."/>
            <person name="Miettinen O."/>
            <person name="Hibbett D.S."/>
            <person name="Nagy L.G."/>
        </authorList>
    </citation>
    <scope>NUCLEOTIDE SEQUENCE [LARGE SCALE GENOMIC DNA]</scope>
    <source>
        <strain evidence="2 3">CBS 309.79</strain>
    </source>
</reference>
<feature type="signal peptide" evidence="1">
    <location>
        <begin position="1"/>
        <end position="26"/>
    </location>
</feature>